<comment type="similarity">
    <text evidence="1">Belongs to the TfdA dioxygenase family.</text>
</comment>
<dbReference type="PANTHER" id="PTHR43779">
    <property type="entry name" value="DIOXYGENASE RV0097-RELATED"/>
    <property type="match status" value="1"/>
</dbReference>
<gene>
    <name evidence="7" type="ORF">CEY11_19620</name>
</gene>
<protein>
    <submittedName>
        <fullName evidence="7">Taurine dioxygenase</fullName>
    </submittedName>
</protein>
<accession>A0A225M7L4</accession>
<evidence type="ECO:0000313" key="7">
    <source>
        <dbReference type="EMBL" id="OWT56233.1"/>
    </source>
</evidence>
<dbReference type="InterPro" id="IPR003819">
    <property type="entry name" value="TauD/TfdA-like"/>
</dbReference>
<dbReference type="Gene3D" id="3.60.130.10">
    <property type="entry name" value="Clavaminate synthase-like"/>
    <property type="match status" value="1"/>
</dbReference>
<keyword evidence="2" id="KW-0479">Metal-binding</keyword>
<keyword evidence="3 7" id="KW-0223">Dioxygenase</keyword>
<keyword evidence="5" id="KW-0408">Iron</keyword>
<evidence type="ECO:0000256" key="3">
    <source>
        <dbReference type="ARBA" id="ARBA00022964"/>
    </source>
</evidence>
<dbReference type="InterPro" id="IPR042098">
    <property type="entry name" value="TauD-like_sf"/>
</dbReference>
<reference evidence="8" key="1">
    <citation type="submission" date="2017-06" db="EMBL/GenBank/DDBJ databases">
        <title>Herbaspirillum phytohormonus sp. nov., isolated from the root nodule of Robinia pseudoacacia in lead-zinc mine.</title>
        <authorList>
            <person name="Fan M."/>
            <person name="Lin Y."/>
        </authorList>
    </citation>
    <scope>NUCLEOTIDE SEQUENCE [LARGE SCALE GENOMIC DNA]</scope>
    <source>
        <strain evidence="8">SC-089</strain>
    </source>
</reference>
<dbReference type="GO" id="GO:0046872">
    <property type="term" value="F:metal ion binding"/>
    <property type="evidence" value="ECO:0007669"/>
    <property type="project" value="UniProtKB-KW"/>
</dbReference>
<dbReference type="Pfam" id="PF02668">
    <property type="entry name" value="TauD"/>
    <property type="match status" value="1"/>
</dbReference>
<dbReference type="EMBL" id="NJIH01000011">
    <property type="protein sequence ID" value="OWT56233.1"/>
    <property type="molecule type" value="Genomic_DNA"/>
</dbReference>
<evidence type="ECO:0000256" key="4">
    <source>
        <dbReference type="ARBA" id="ARBA00023002"/>
    </source>
</evidence>
<dbReference type="SUPFAM" id="SSF51197">
    <property type="entry name" value="Clavaminate synthase-like"/>
    <property type="match status" value="1"/>
</dbReference>
<evidence type="ECO:0000313" key="8">
    <source>
        <dbReference type="Proteomes" id="UP000214603"/>
    </source>
</evidence>
<dbReference type="RefSeq" id="WP_088605110.1">
    <property type="nucleotide sequence ID" value="NZ_NJIH01000011.1"/>
</dbReference>
<proteinExistence type="inferred from homology"/>
<keyword evidence="4" id="KW-0560">Oxidoreductase</keyword>
<evidence type="ECO:0000256" key="1">
    <source>
        <dbReference type="ARBA" id="ARBA00005896"/>
    </source>
</evidence>
<dbReference type="PANTHER" id="PTHR43779:SF3">
    <property type="entry name" value="(3R)-3-[(CARBOXYMETHYL)AMINO]FATTY ACID OXYGENASE_DECARBOXYLASE"/>
    <property type="match status" value="1"/>
</dbReference>
<feature type="domain" description="TauD/TfdA-like" evidence="6">
    <location>
        <begin position="9"/>
        <end position="283"/>
    </location>
</feature>
<evidence type="ECO:0000256" key="2">
    <source>
        <dbReference type="ARBA" id="ARBA00022723"/>
    </source>
</evidence>
<dbReference type="InterPro" id="IPR051178">
    <property type="entry name" value="TfdA_dioxygenase"/>
</dbReference>
<keyword evidence="8" id="KW-1185">Reference proteome</keyword>
<dbReference type="OrthoDB" id="8893262at2"/>
<sequence length="291" mass="32607">MKIEVHKYGRPLGHEILGVDLSTGIDETDLNQIKAVFHECGVVVLRGQHLTPDEQVSFSKRLGDLTHYMINDYLLPGYPEIFVVSNIIENGKPIGLEDAGSTWHSDMCFSENPPYGSLLYALEVPTKNGKVYGDTLFGSTQAAYDALPQSMKHRLEGLKVVNSYGRYIAGKKVAKVQTTGEKSAVLRFDMPPDIAQPLVRRHPITGRCCLYLSQGLSHEIEGLPETESKALIAELLEHMTRPEFTYRHSWRVGDLVLWDNCSAIHRATVDYALPLRRLMYRTTLAGLGRPQ</sequence>
<organism evidence="7 8">
    <name type="scientific">Candidimonas nitroreducens</name>
    <dbReference type="NCBI Taxonomy" id="683354"/>
    <lineage>
        <taxon>Bacteria</taxon>
        <taxon>Pseudomonadati</taxon>
        <taxon>Pseudomonadota</taxon>
        <taxon>Betaproteobacteria</taxon>
        <taxon>Burkholderiales</taxon>
        <taxon>Alcaligenaceae</taxon>
        <taxon>Candidimonas</taxon>
    </lineage>
</organism>
<dbReference type="Proteomes" id="UP000214603">
    <property type="component" value="Unassembled WGS sequence"/>
</dbReference>
<comment type="caution">
    <text evidence="7">The sequence shown here is derived from an EMBL/GenBank/DDBJ whole genome shotgun (WGS) entry which is preliminary data.</text>
</comment>
<evidence type="ECO:0000259" key="6">
    <source>
        <dbReference type="Pfam" id="PF02668"/>
    </source>
</evidence>
<dbReference type="GO" id="GO:0016706">
    <property type="term" value="F:2-oxoglutarate-dependent dioxygenase activity"/>
    <property type="evidence" value="ECO:0007669"/>
    <property type="project" value="UniProtKB-ARBA"/>
</dbReference>
<evidence type="ECO:0000256" key="5">
    <source>
        <dbReference type="ARBA" id="ARBA00023004"/>
    </source>
</evidence>
<dbReference type="AlphaFoldDB" id="A0A225M7L4"/>
<name>A0A225M7L4_9BURK</name>